<evidence type="ECO:0000313" key="2">
    <source>
        <dbReference type="Proteomes" id="UP001169764"/>
    </source>
</evidence>
<name>A0ABT8Y4Q9_9SPHN</name>
<dbReference type="Proteomes" id="UP001169764">
    <property type="component" value="Unassembled WGS sequence"/>
</dbReference>
<protein>
    <submittedName>
        <fullName evidence="1">Uncharacterized protein</fullName>
    </submittedName>
</protein>
<sequence length="99" mass="10175">MSDVDGRWECTVASPMGDQSFVLTVASSGASFTGRAEGGIGAMDVEGDVTGNTLAWPMRVPKPMPITLNCEATVTGDTLEGKVGAGFFGSFPITGTRLS</sequence>
<reference evidence="1" key="1">
    <citation type="submission" date="2023-07" db="EMBL/GenBank/DDBJ databases">
        <authorList>
            <person name="Kim M."/>
        </authorList>
    </citation>
    <scope>NUCLEOTIDE SEQUENCE</scope>
    <source>
        <strain evidence="1">BIUV-7</strain>
    </source>
</reference>
<accession>A0ABT8Y4Q9</accession>
<keyword evidence="2" id="KW-1185">Reference proteome</keyword>
<organism evidence="1 2">
    <name type="scientific">Sphingomonas natans</name>
    <dbReference type="NCBI Taxonomy" id="3063330"/>
    <lineage>
        <taxon>Bacteria</taxon>
        <taxon>Pseudomonadati</taxon>
        <taxon>Pseudomonadota</taxon>
        <taxon>Alphaproteobacteria</taxon>
        <taxon>Sphingomonadales</taxon>
        <taxon>Sphingomonadaceae</taxon>
        <taxon>Sphingomonas</taxon>
    </lineage>
</organism>
<gene>
    <name evidence="1" type="ORF">Q4F19_02820</name>
</gene>
<dbReference type="RefSeq" id="WP_303539615.1">
    <property type="nucleotide sequence ID" value="NZ_JAUOTP010000001.1"/>
</dbReference>
<proteinExistence type="predicted"/>
<dbReference type="EMBL" id="JAUOTP010000001">
    <property type="protein sequence ID" value="MDO6413304.1"/>
    <property type="molecule type" value="Genomic_DNA"/>
</dbReference>
<evidence type="ECO:0000313" key="1">
    <source>
        <dbReference type="EMBL" id="MDO6413304.1"/>
    </source>
</evidence>
<comment type="caution">
    <text evidence="1">The sequence shown here is derived from an EMBL/GenBank/DDBJ whole genome shotgun (WGS) entry which is preliminary data.</text>
</comment>